<gene>
    <name evidence="1" type="ORF">EVB93_145</name>
</gene>
<name>A0A7S5R511_9CAUD</name>
<organism evidence="1 2">
    <name type="scientific">Rhizobium phage RHph_TM30</name>
    <dbReference type="NCBI Taxonomy" id="2509764"/>
    <lineage>
        <taxon>Viruses</taxon>
        <taxon>Duplodnaviria</taxon>
        <taxon>Heunggongvirae</taxon>
        <taxon>Uroviricota</taxon>
        <taxon>Caudoviricetes</taxon>
        <taxon>Kleczkowskaviridae</taxon>
        <taxon>Cuauhnahuacvirus</taxon>
        <taxon>Cuauhnahuacvirus TM30</taxon>
    </lineage>
</organism>
<protein>
    <submittedName>
        <fullName evidence="1">Uncharacterized protein</fullName>
    </submittedName>
</protein>
<reference evidence="1 2" key="1">
    <citation type="submission" date="2020-01" db="EMBL/GenBank/DDBJ databases">
        <title>Patterns of diversity and host range of bacteriophage communities associated with bean-nodulatin bacteria.</title>
        <authorList>
            <person name="Vann Cauwenberghe J."/>
            <person name="Santamaria R.I."/>
            <person name="Bustos P."/>
            <person name="Juarez S."/>
            <person name="Gonzalez V."/>
        </authorList>
    </citation>
    <scope>NUCLEOTIDE SEQUENCE [LARGE SCALE GENOMIC DNA]</scope>
</reference>
<keyword evidence="2" id="KW-1185">Reference proteome</keyword>
<dbReference type="EMBL" id="MN988521">
    <property type="protein sequence ID" value="QIG71252.1"/>
    <property type="molecule type" value="Genomic_DNA"/>
</dbReference>
<evidence type="ECO:0000313" key="1">
    <source>
        <dbReference type="EMBL" id="QIG71252.1"/>
    </source>
</evidence>
<sequence length="74" mass="8352">MIRFTIEQNEDCWSYSSEVHGLHMGYPDALQATAAAMRAFDPSISYDAVSVDDVKDHLIESRRSKFTIVGNNNE</sequence>
<dbReference type="Proteomes" id="UP000629603">
    <property type="component" value="Segment"/>
</dbReference>
<evidence type="ECO:0000313" key="2">
    <source>
        <dbReference type="Proteomes" id="UP000629603"/>
    </source>
</evidence>
<proteinExistence type="predicted"/>
<accession>A0A7S5R511</accession>